<dbReference type="SUPFAM" id="SSF52540">
    <property type="entry name" value="P-loop containing nucleoside triphosphate hydrolases"/>
    <property type="match status" value="1"/>
</dbReference>
<evidence type="ECO:0008006" key="3">
    <source>
        <dbReference type="Google" id="ProtNLM"/>
    </source>
</evidence>
<evidence type="ECO:0000313" key="1">
    <source>
        <dbReference type="EMBL" id="GIE13341.1"/>
    </source>
</evidence>
<gene>
    <name evidence="1" type="ORF">Afe05nite_51810</name>
</gene>
<dbReference type="InterPro" id="IPR053226">
    <property type="entry name" value="Pyrrolopyrazine_biosynth_F"/>
</dbReference>
<reference evidence="1" key="1">
    <citation type="submission" date="2021-01" db="EMBL/GenBank/DDBJ databases">
        <title>Whole genome shotgun sequence of Actinoplanes ferrugineus NBRC 15555.</title>
        <authorList>
            <person name="Komaki H."/>
            <person name="Tamura T."/>
        </authorList>
    </citation>
    <scope>NUCLEOTIDE SEQUENCE</scope>
    <source>
        <strain evidence="1">NBRC 15555</strain>
    </source>
</reference>
<dbReference type="Pfam" id="PF19798">
    <property type="entry name" value="Sulfotransfer_5"/>
    <property type="match status" value="1"/>
</dbReference>
<dbReference type="Proteomes" id="UP000598174">
    <property type="component" value="Unassembled WGS sequence"/>
</dbReference>
<dbReference type="InterPro" id="IPR027417">
    <property type="entry name" value="P-loop_NTPase"/>
</dbReference>
<comment type="caution">
    <text evidence="1">The sequence shown here is derived from an EMBL/GenBank/DDBJ whole genome shotgun (WGS) entry which is preliminary data.</text>
</comment>
<organism evidence="1 2">
    <name type="scientific">Paractinoplanes ferrugineus</name>
    <dbReference type="NCBI Taxonomy" id="113564"/>
    <lineage>
        <taxon>Bacteria</taxon>
        <taxon>Bacillati</taxon>
        <taxon>Actinomycetota</taxon>
        <taxon>Actinomycetes</taxon>
        <taxon>Micromonosporales</taxon>
        <taxon>Micromonosporaceae</taxon>
        <taxon>Paractinoplanes</taxon>
    </lineage>
</organism>
<protein>
    <recommendedName>
        <fullName evidence="3">Sulfotransferase family protein</fullName>
    </recommendedName>
</protein>
<sequence length="242" mass="27282">MVDDDGRLTLALWSAPRSRSTAFERMMMQRGDFNVVHEPFSHVADFGTADVDGTTVTSEQELIETLLKLPGKVFFKDTTDFHYPGLLADENFLRTAVHTFIIREPAEVIASHVALNPQVTSAEIGIARLWEIYERVQAATGAEPVVIDSDDLLDRPEATVRAYCERIGLGFRADALQWAAGVPAQWQRTERWHRDASNSQGFARKQKPDGAVDSVAGDPVLGEFYRHHLPYYEKLRERRLAI</sequence>
<proteinExistence type="predicted"/>
<dbReference type="AlphaFoldDB" id="A0A919JA10"/>
<dbReference type="RefSeq" id="WP_203819779.1">
    <property type="nucleotide sequence ID" value="NZ_BAAABP010000052.1"/>
</dbReference>
<name>A0A919JA10_9ACTN</name>
<dbReference type="Gene3D" id="3.40.50.300">
    <property type="entry name" value="P-loop containing nucleotide triphosphate hydrolases"/>
    <property type="match status" value="1"/>
</dbReference>
<dbReference type="EMBL" id="BOMM01000047">
    <property type="protein sequence ID" value="GIE13341.1"/>
    <property type="molecule type" value="Genomic_DNA"/>
</dbReference>
<dbReference type="PANTHER" id="PTHR48419">
    <property type="entry name" value="SULFOTRANSFERASE DOMAIN-CONTAINING PROTEIN"/>
    <property type="match status" value="1"/>
</dbReference>
<keyword evidence="2" id="KW-1185">Reference proteome</keyword>
<dbReference type="PANTHER" id="PTHR48419:SF1">
    <property type="entry name" value="SULFOTRANSFERASE DOMAIN-CONTAINING PROTEIN"/>
    <property type="match status" value="1"/>
</dbReference>
<accession>A0A919JA10</accession>
<evidence type="ECO:0000313" key="2">
    <source>
        <dbReference type="Proteomes" id="UP000598174"/>
    </source>
</evidence>